<organism evidence="5 6">
    <name type="scientific">Shewanella morhuae</name>
    <dbReference type="NCBI Taxonomy" id="365591"/>
    <lineage>
        <taxon>Bacteria</taxon>
        <taxon>Pseudomonadati</taxon>
        <taxon>Pseudomonadota</taxon>
        <taxon>Gammaproteobacteria</taxon>
        <taxon>Alteromonadales</taxon>
        <taxon>Shewanellaceae</taxon>
        <taxon>Shewanella</taxon>
    </lineage>
</organism>
<evidence type="ECO:0000256" key="1">
    <source>
        <dbReference type="ARBA" id="ARBA00022723"/>
    </source>
</evidence>
<gene>
    <name evidence="5" type="ORF">NCTC10736_00201</name>
</gene>
<proteinExistence type="predicted"/>
<dbReference type="Proteomes" id="UP000255061">
    <property type="component" value="Unassembled WGS sequence"/>
</dbReference>
<dbReference type="GO" id="GO:0046872">
    <property type="term" value="F:metal ion binding"/>
    <property type="evidence" value="ECO:0007669"/>
    <property type="project" value="UniProtKB-KW"/>
</dbReference>
<dbReference type="EMBL" id="UGYV01000001">
    <property type="protein sequence ID" value="SUI59710.1"/>
    <property type="molecule type" value="Genomic_DNA"/>
</dbReference>
<name>A0A379ZD77_9GAMM</name>
<dbReference type="SUPFAM" id="SSF53300">
    <property type="entry name" value="vWA-like"/>
    <property type="match status" value="1"/>
</dbReference>
<accession>A0A379ZD77</accession>
<protein>
    <submittedName>
        <fullName evidence="5">Tfp pilus assembly protein, tip-associated adhesin PilY1</fullName>
    </submittedName>
</protein>
<evidence type="ECO:0000256" key="3">
    <source>
        <dbReference type="SAM" id="SignalP"/>
    </source>
</evidence>
<evidence type="ECO:0000313" key="5">
    <source>
        <dbReference type="EMBL" id="SUI59710.1"/>
    </source>
</evidence>
<keyword evidence="3" id="KW-0732">Signal</keyword>
<evidence type="ECO:0000259" key="4">
    <source>
        <dbReference type="Pfam" id="PF05567"/>
    </source>
</evidence>
<dbReference type="InterPro" id="IPR008707">
    <property type="entry name" value="B-propeller_PilY1"/>
</dbReference>
<evidence type="ECO:0000313" key="6">
    <source>
        <dbReference type="Proteomes" id="UP000255061"/>
    </source>
</evidence>
<reference evidence="5 6" key="1">
    <citation type="submission" date="2018-06" db="EMBL/GenBank/DDBJ databases">
        <authorList>
            <consortium name="Pathogen Informatics"/>
            <person name="Doyle S."/>
        </authorList>
    </citation>
    <scope>NUCLEOTIDE SEQUENCE [LARGE SCALE GENOMIC DNA]</scope>
    <source>
        <strain evidence="5 6">NCTC10736</strain>
    </source>
</reference>
<keyword evidence="2" id="KW-0106">Calcium</keyword>
<dbReference type="InterPro" id="IPR036465">
    <property type="entry name" value="vWFA_dom_sf"/>
</dbReference>
<feature type="domain" description="PilY1 beta-propeller" evidence="4">
    <location>
        <begin position="690"/>
        <end position="935"/>
    </location>
</feature>
<keyword evidence="1" id="KW-0479">Metal-binding</keyword>
<dbReference type="Pfam" id="PF05567">
    <property type="entry name" value="T4P_PilY1"/>
    <property type="match status" value="1"/>
</dbReference>
<feature type="signal peptide" evidence="3">
    <location>
        <begin position="1"/>
        <end position="22"/>
    </location>
</feature>
<dbReference type="AlphaFoldDB" id="A0A379ZD77"/>
<evidence type="ECO:0000256" key="2">
    <source>
        <dbReference type="ARBA" id="ARBA00022837"/>
    </source>
</evidence>
<dbReference type="RefSeq" id="WP_115405237.1">
    <property type="nucleotide sequence ID" value="NZ_UGYV01000001.1"/>
</dbReference>
<feature type="chain" id="PRO_5016912862" evidence="3">
    <location>
        <begin position="23"/>
        <end position="1175"/>
    </location>
</feature>
<dbReference type="Gene3D" id="3.40.50.410">
    <property type="entry name" value="von Willebrand factor, type A domain"/>
    <property type="match status" value="1"/>
</dbReference>
<sequence>MLKILTFICVFVLIGISSQSHGDDTELYVFETATDAGARPKVLIIFDNSGSMDTKENVPDPDFIPPVDYDSDYNPSKDYSGTGISDVIYFSTSSSTNLESLLNSNQSFYSKYNGCHQSWTPLADIGFFKGRVGEFYKKSNSWSWNKLRTDESLATKRYVDCLEDVTAEDPINSSDYGTSGFPKNGTKNVPYTHVSSPSENGWAAAINTAKSTNVRTLDSVTLYSKNYLLWYKKLKDGIIPIVSKKRIDIAKKAISDVIKTTPSVDFGLAVFNENTNNRKEGGRIVSGIQDMSPGTTPGIAARNNILTKIGQLNPETNTPLCETLFEAYRYLSGGAVQFGHEDTASPKWDTNVESSNKYISPLKICTDMAYVIYVTDGAPTSDSDADGLVKNLTSGASKFGNYDVFSYKPDPKKPDKISSYLPALASYMYQNDLVNKTDDNDDNPLQNARTFTIGFSSGADDAAPLLIETAKRGGGKYFAAQDSLQLTNALSDALSSILEIDSSFTSPSIASNNFDRTQTFDSAYYAMFLPGKGPRWTGNLKKLKVNSSGTLVDAKGSIAIGDNGNIKKEACTFWTNCSGGTDGNKVEIGGVTQMLEGLTKRKVLSNTGIGNGLEELTIGNAGNGSNADLAAYMSIDEIDLDSTFKWLLGVDVDDEDGDKSTTDNRKDIMGDPLHSKPLAINFGTSAAPDIRVLLGTNHGLLHMFKDSGVSVDETWAFMPYELLPNVPKLRANLPGGHYVYGMDASPVAYVKSSIDGSKPSDVWVFAGMRRGGSSYYALNVTSPDTPSLMWAINPETPGFSELGQTWAEPIITLIPGHSTPVLIFGGGYDVSYDSTPSGTPSGRNVYIVDAKLGTLLHTFGTSAGTNATVLPGIIDSIPNAVAVLDSNNDGVTDRIYATDTGGNVWRMDLPSAKTSTWTAYKFASLGGDLASDRRFFAEPVVAQTTFNNVTEVSVVDPVSGSKAVTKNYQNVPYDAIAIGSGNRPTPLSKSTEDMYYVLQDRNVITKSYGGSGNPVAPAAITLGNLYNVTAAPPKTETENIAFGKKLGWYYDYPTAGEKSLTASLIVDGKVYFTSFVPPSQSVSDTVCTVSGLGRLYVFDLHKGTRTLTSVYYELGERVPDTPQIVIPTPESGKDPYIYIIGVGKGEKRDDGEYSGTINVGSGLGVNKIYYHIDEN</sequence>